<keyword evidence="2" id="KW-1185">Reference proteome</keyword>
<evidence type="ECO:0000313" key="2">
    <source>
        <dbReference type="Proteomes" id="UP000805614"/>
    </source>
</evidence>
<dbReference type="RefSeq" id="WP_187246199.1">
    <property type="nucleotide sequence ID" value="NZ_BAAAOK010000015.1"/>
</dbReference>
<dbReference type="EMBL" id="JABVEC010000024">
    <property type="protein sequence ID" value="MBC6469154.1"/>
    <property type="molecule type" value="Genomic_DNA"/>
</dbReference>
<gene>
    <name evidence="1" type="ORF">HKK74_27195</name>
</gene>
<protein>
    <submittedName>
        <fullName evidence="1">Uncharacterized protein</fullName>
    </submittedName>
</protein>
<proteinExistence type="predicted"/>
<comment type="caution">
    <text evidence="1">The sequence shown here is derived from an EMBL/GenBank/DDBJ whole genome shotgun (WGS) entry which is preliminary data.</text>
</comment>
<accession>A0ABR7LX79</accession>
<name>A0ABR7LX79_9ACTN</name>
<dbReference type="Proteomes" id="UP000805614">
    <property type="component" value="Unassembled WGS sequence"/>
</dbReference>
<evidence type="ECO:0000313" key="1">
    <source>
        <dbReference type="EMBL" id="MBC6469154.1"/>
    </source>
</evidence>
<organism evidence="1 2">
    <name type="scientific">Actinomadura alba</name>
    <dbReference type="NCBI Taxonomy" id="406431"/>
    <lineage>
        <taxon>Bacteria</taxon>
        <taxon>Bacillati</taxon>
        <taxon>Actinomycetota</taxon>
        <taxon>Actinomycetes</taxon>
        <taxon>Streptosporangiales</taxon>
        <taxon>Thermomonosporaceae</taxon>
        <taxon>Actinomadura</taxon>
    </lineage>
</organism>
<reference evidence="1 2" key="1">
    <citation type="submission" date="2020-06" db="EMBL/GenBank/DDBJ databases">
        <title>Actinomadura xiongansis sp. nov., isolated from soil of Baiyangdian.</title>
        <authorList>
            <person name="Zhang X."/>
        </authorList>
    </citation>
    <scope>NUCLEOTIDE SEQUENCE [LARGE SCALE GENOMIC DNA]</scope>
    <source>
        <strain evidence="1 2">HBUM206468</strain>
    </source>
</reference>
<sequence length="85" mass="9514">MTPSEARYALLVRLAWELHAIPVNSWLVLLGRAEPVLYVPRNDGRKDAIVALPHTGRWLLLWRGTVFDGGDLRVAARRIAMGAAR</sequence>